<keyword evidence="4 6" id="KW-1133">Transmembrane helix</keyword>
<dbReference type="InterPro" id="IPR011701">
    <property type="entry name" value="MFS"/>
</dbReference>
<evidence type="ECO:0000256" key="1">
    <source>
        <dbReference type="ARBA" id="ARBA00004141"/>
    </source>
</evidence>
<dbReference type="SUPFAM" id="SSF103473">
    <property type="entry name" value="MFS general substrate transporter"/>
    <property type="match status" value="1"/>
</dbReference>
<dbReference type="InterPro" id="IPR036259">
    <property type="entry name" value="MFS_trans_sf"/>
</dbReference>
<dbReference type="PANTHER" id="PTHR43791">
    <property type="entry name" value="PERMEASE-RELATED"/>
    <property type="match status" value="1"/>
</dbReference>
<feature type="transmembrane region" description="Helical" evidence="6">
    <location>
        <begin position="512"/>
        <end position="532"/>
    </location>
</feature>
<dbReference type="RefSeq" id="XP_019038146.1">
    <property type="nucleotide sequence ID" value="XM_019182050.1"/>
</dbReference>
<evidence type="ECO:0000256" key="2">
    <source>
        <dbReference type="ARBA" id="ARBA00022448"/>
    </source>
</evidence>
<feature type="transmembrane region" description="Helical" evidence="6">
    <location>
        <begin position="270"/>
        <end position="289"/>
    </location>
</feature>
<gene>
    <name evidence="7" type="ORF">WICANDRAFT_33270</name>
</gene>
<keyword evidence="3 6" id="KW-0812">Transmembrane</keyword>
<sequence length="570" mass="65758">MSFLTKWFNPTIIKNQERAESFNDAQSNFSTRNTLSKNETHHHTHEYSHDEISWDSESQLEHVFKDPAVAKYYKKVYESTNYECKEYFDPDYTWTAKEEKKLVWKLDWYVTFWAYIMFTALDFDRSNIQQAVSDNMLDDLGLTTEHYNIGNTINLVCFLASELPSQLVSKKLGADVWIPTQLVLWSAVSISQAAITGKHGFYATRALIGAFQGGFICDACLWMSYFYTSKELPFRLSLFYIANPLTSVFSALLAFALLRIKTSLLPHGWQWLFIIEGVFTFIIGLVSYFKMPPSAVQTKTWFRKKGWFSDHEEKIVVNRVLRDDPSKGDMNNRQPVSPKELLKTLCDFDLLPIYFVRILADIGTSPVSTYMTLTLKKMGFSTFNTNLLTIPYNILSIITMLLLGYFSEIFKSRALMIATTPIWILTLLFPLRFWPGSQKQIWPTYAILTLLLGHSPVWPLTISWCSANSNSVRTRAVSAAVVNIFSQAGSIISANIYRPDDKPAYKRGNTDLIGVAFGALAMCIVARQYYVLRNRYKEKKWNSFSEQEKLKYIEETTDEGNKRLDFRFSY</sequence>
<dbReference type="STRING" id="683960.A0A1E3P0F9"/>
<dbReference type="OrthoDB" id="1935484at2759"/>
<evidence type="ECO:0008006" key="9">
    <source>
        <dbReference type="Google" id="ProtNLM"/>
    </source>
</evidence>
<dbReference type="GeneID" id="30199296"/>
<keyword evidence="8" id="KW-1185">Reference proteome</keyword>
<proteinExistence type="predicted"/>
<evidence type="ECO:0000256" key="3">
    <source>
        <dbReference type="ARBA" id="ARBA00022692"/>
    </source>
</evidence>
<feature type="transmembrane region" description="Helical" evidence="6">
    <location>
        <begin position="238"/>
        <end position="258"/>
    </location>
</feature>
<dbReference type="Gene3D" id="1.20.1250.20">
    <property type="entry name" value="MFS general substrate transporter like domains"/>
    <property type="match status" value="2"/>
</dbReference>
<dbReference type="Pfam" id="PF07690">
    <property type="entry name" value="MFS_1"/>
    <property type="match status" value="1"/>
</dbReference>
<evidence type="ECO:0000256" key="4">
    <source>
        <dbReference type="ARBA" id="ARBA00022989"/>
    </source>
</evidence>
<evidence type="ECO:0000256" key="6">
    <source>
        <dbReference type="SAM" id="Phobius"/>
    </source>
</evidence>
<dbReference type="GO" id="GO:0016020">
    <property type="term" value="C:membrane"/>
    <property type="evidence" value="ECO:0007669"/>
    <property type="project" value="UniProtKB-SubCell"/>
</dbReference>
<accession>A0A1E3P0F9</accession>
<feature type="transmembrane region" description="Helical" evidence="6">
    <location>
        <begin position="390"/>
        <end position="407"/>
    </location>
</feature>
<dbReference type="AlphaFoldDB" id="A0A1E3P0F9"/>
<evidence type="ECO:0000256" key="5">
    <source>
        <dbReference type="ARBA" id="ARBA00023136"/>
    </source>
</evidence>
<keyword evidence="2" id="KW-0813">Transport</keyword>
<dbReference type="FunFam" id="1.20.1250.20:FF:000106">
    <property type="entry name" value="MFS transporter, putative"/>
    <property type="match status" value="1"/>
</dbReference>
<dbReference type="Proteomes" id="UP000094112">
    <property type="component" value="Unassembled WGS sequence"/>
</dbReference>
<evidence type="ECO:0000313" key="8">
    <source>
        <dbReference type="Proteomes" id="UP000094112"/>
    </source>
</evidence>
<organism evidence="7 8">
    <name type="scientific">Wickerhamomyces anomalus (strain ATCC 58044 / CBS 1984 / NCYC 433 / NRRL Y-366-8)</name>
    <name type="common">Yeast</name>
    <name type="synonym">Hansenula anomala</name>
    <dbReference type="NCBI Taxonomy" id="683960"/>
    <lineage>
        <taxon>Eukaryota</taxon>
        <taxon>Fungi</taxon>
        <taxon>Dikarya</taxon>
        <taxon>Ascomycota</taxon>
        <taxon>Saccharomycotina</taxon>
        <taxon>Saccharomycetes</taxon>
        <taxon>Phaffomycetales</taxon>
        <taxon>Wickerhamomycetaceae</taxon>
        <taxon>Wickerhamomyces</taxon>
    </lineage>
</organism>
<evidence type="ECO:0000313" key="7">
    <source>
        <dbReference type="EMBL" id="ODQ58939.1"/>
    </source>
</evidence>
<dbReference type="GO" id="GO:0022857">
    <property type="term" value="F:transmembrane transporter activity"/>
    <property type="evidence" value="ECO:0007669"/>
    <property type="project" value="InterPro"/>
</dbReference>
<feature type="transmembrane region" description="Helical" evidence="6">
    <location>
        <begin position="206"/>
        <end position="226"/>
    </location>
</feature>
<reference evidence="7 8" key="1">
    <citation type="journal article" date="2016" name="Proc. Natl. Acad. Sci. U.S.A.">
        <title>Comparative genomics of biotechnologically important yeasts.</title>
        <authorList>
            <person name="Riley R."/>
            <person name="Haridas S."/>
            <person name="Wolfe K.H."/>
            <person name="Lopes M.R."/>
            <person name="Hittinger C.T."/>
            <person name="Goeker M."/>
            <person name="Salamov A.A."/>
            <person name="Wisecaver J.H."/>
            <person name="Long T.M."/>
            <person name="Calvey C.H."/>
            <person name="Aerts A.L."/>
            <person name="Barry K.W."/>
            <person name="Choi C."/>
            <person name="Clum A."/>
            <person name="Coughlan A.Y."/>
            <person name="Deshpande S."/>
            <person name="Douglass A.P."/>
            <person name="Hanson S.J."/>
            <person name="Klenk H.-P."/>
            <person name="LaButti K.M."/>
            <person name="Lapidus A."/>
            <person name="Lindquist E.A."/>
            <person name="Lipzen A.M."/>
            <person name="Meier-Kolthoff J.P."/>
            <person name="Ohm R.A."/>
            <person name="Otillar R.P."/>
            <person name="Pangilinan J.L."/>
            <person name="Peng Y."/>
            <person name="Rokas A."/>
            <person name="Rosa C.A."/>
            <person name="Scheuner C."/>
            <person name="Sibirny A.A."/>
            <person name="Slot J.C."/>
            <person name="Stielow J.B."/>
            <person name="Sun H."/>
            <person name="Kurtzman C.P."/>
            <person name="Blackwell M."/>
            <person name="Grigoriev I.V."/>
            <person name="Jeffries T.W."/>
        </authorList>
    </citation>
    <scope>NUCLEOTIDE SEQUENCE [LARGE SCALE GENOMIC DNA]</scope>
    <source>
        <strain evidence="8">ATCC 58044 / CBS 1984 / NCYC 433 / NRRL Y-366-8</strain>
    </source>
</reference>
<keyword evidence="5 6" id="KW-0472">Membrane</keyword>
<feature type="transmembrane region" description="Helical" evidence="6">
    <location>
        <begin position="414"/>
        <end position="433"/>
    </location>
</feature>
<name>A0A1E3P0F9_WICAA</name>
<comment type="subcellular location">
    <subcellularLocation>
        <location evidence="1">Membrane</location>
        <topology evidence="1">Multi-pass membrane protein</topology>
    </subcellularLocation>
</comment>
<dbReference type="EMBL" id="KV454211">
    <property type="protein sequence ID" value="ODQ58939.1"/>
    <property type="molecule type" value="Genomic_DNA"/>
</dbReference>
<feature type="transmembrane region" description="Helical" evidence="6">
    <location>
        <begin position="445"/>
        <end position="465"/>
    </location>
</feature>
<feature type="transmembrane region" description="Helical" evidence="6">
    <location>
        <begin position="477"/>
        <end position="497"/>
    </location>
</feature>
<dbReference type="PANTHER" id="PTHR43791:SF65">
    <property type="entry name" value="MAJOR FACILITATOR SUPERFAMILY (MFS) PROFILE DOMAIN-CONTAINING PROTEIN-RELATED"/>
    <property type="match status" value="1"/>
</dbReference>
<protein>
    <recommendedName>
        <fullName evidence="9">Major facilitator superfamily (MFS) profile domain-containing protein</fullName>
    </recommendedName>
</protein>